<evidence type="ECO:0000256" key="4">
    <source>
        <dbReference type="RuleBase" id="RU003690"/>
    </source>
</evidence>
<reference evidence="5" key="2">
    <citation type="submission" date="2018-03" db="EMBL/GenBank/DDBJ databases">
        <title>The Triticum urartu genome reveals the dynamic nature of wheat genome evolution.</title>
        <authorList>
            <person name="Ling H."/>
            <person name="Ma B."/>
            <person name="Shi X."/>
            <person name="Liu H."/>
            <person name="Dong L."/>
            <person name="Sun H."/>
            <person name="Cao Y."/>
            <person name="Gao Q."/>
            <person name="Zheng S."/>
            <person name="Li Y."/>
            <person name="Yu Y."/>
            <person name="Du H."/>
            <person name="Qi M."/>
            <person name="Li Y."/>
            <person name="Yu H."/>
            <person name="Cui Y."/>
            <person name="Wang N."/>
            <person name="Chen C."/>
            <person name="Wu H."/>
            <person name="Zhao Y."/>
            <person name="Zhang J."/>
            <person name="Li Y."/>
            <person name="Zhou W."/>
            <person name="Zhang B."/>
            <person name="Hu W."/>
            <person name="Eijk M."/>
            <person name="Tang J."/>
            <person name="Witsenboer H."/>
            <person name="Zhao S."/>
            <person name="Li Z."/>
            <person name="Zhang A."/>
            <person name="Wang D."/>
            <person name="Liang C."/>
        </authorList>
    </citation>
    <scope>NUCLEOTIDE SEQUENCE [LARGE SCALE GENOMIC DNA]</scope>
    <source>
        <strain evidence="5">cv. G1812</strain>
    </source>
</reference>
<dbReference type="AlphaFoldDB" id="A0A8R7VBF8"/>
<proteinExistence type="inferred from homology"/>
<dbReference type="EnsemblPlants" id="TuG1812G0700004826.01.T06">
    <property type="protein sequence ID" value="TuG1812G0700004826.01.T06"/>
    <property type="gene ID" value="TuG1812G0700004826.01"/>
</dbReference>
<dbReference type="Gramene" id="TuG1812G0700004826.01.T06">
    <property type="protein sequence ID" value="TuG1812G0700004826.01.T06"/>
    <property type="gene ID" value="TuG1812G0700004826.01"/>
</dbReference>
<evidence type="ECO:0000313" key="6">
    <source>
        <dbReference type="Proteomes" id="UP000015106"/>
    </source>
</evidence>
<dbReference type="Gramene" id="TuG1812G0700004827.01.T06">
    <property type="protein sequence ID" value="TuG1812G0700004827.01.T06"/>
    <property type="gene ID" value="TuG1812G0700004827.01"/>
</dbReference>
<evidence type="ECO:0000256" key="1">
    <source>
        <dbReference type="ARBA" id="ARBA00010838"/>
    </source>
</evidence>
<dbReference type="EnsemblPlants" id="TuG1812G0700004827.01.T06">
    <property type="protein sequence ID" value="TuG1812G0700004827.01.T06"/>
    <property type="gene ID" value="TuG1812G0700004827.01"/>
</dbReference>
<dbReference type="Proteomes" id="UP000015106">
    <property type="component" value="Chromosome 7"/>
</dbReference>
<protein>
    <recommendedName>
        <fullName evidence="7">4-hydroxy-7-methoxy-3-oxo-3,4-dihydro-2H-1,4-benzoxazin-2-yl glucosidebeta-D-glucosidase</fullName>
    </recommendedName>
</protein>
<dbReference type="Gene3D" id="3.20.20.80">
    <property type="entry name" value="Glycosidases"/>
    <property type="match status" value="1"/>
</dbReference>
<dbReference type="GO" id="GO:0005975">
    <property type="term" value="P:carbohydrate metabolic process"/>
    <property type="evidence" value="ECO:0007669"/>
    <property type="project" value="InterPro"/>
</dbReference>
<evidence type="ECO:0000256" key="2">
    <source>
        <dbReference type="ARBA" id="ARBA00022801"/>
    </source>
</evidence>
<gene>
    <name evidence="5" type="primary">LOC125519601</name>
</gene>
<accession>A0A8R7VBF8</accession>
<keyword evidence="2" id="KW-0378">Hydrolase</keyword>
<dbReference type="Pfam" id="PF00232">
    <property type="entry name" value="Glyco_hydro_1"/>
    <property type="match status" value="1"/>
</dbReference>
<dbReference type="InterPro" id="IPR001360">
    <property type="entry name" value="Glyco_hydro_1"/>
</dbReference>
<dbReference type="GO" id="GO:0008422">
    <property type="term" value="F:beta-glucosidase activity"/>
    <property type="evidence" value="ECO:0007669"/>
    <property type="project" value="TreeGrafter"/>
</dbReference>
<keyword evidence="3" id="KW-0326">Glycosidase</keyword>
<evidence type="ECO:0000256" key="3">
    <source>
        <dbReference type="ARBA" id="ARBA00023295"/>
    </source>
</evidence>
<reference evidence="5" key="3">
    <citation type="submission" date="2022-06" db="UniProtKB">
        <authorList>
            <consortium name="EnsemblPlants"/>
        </authorList>
    </citation>
    <scope>IDENTIFICATION</scope>
</reference>
<organism evidence="5 6">
    <name type="scientific">Triticum urartu</name>
    <name type="common">Red wild einkorn</name>
    <name type="synonym">Crithodium urartu</name>
    <dbReference type="NCBI Taxonomy" id="4572"/>
    <lineage>
        <taxon>Eukaryota</taxon>
        <taxon>Viridiplantae</taxon>
        <taxon>Streptophyta</taxon>
        <taxon>Embryophyta</taxon>
        <taxon>Tracheophyta</taxon>
        <taxon>Spermatophyta</taxon>
        <taxon>Magnoliopsida</taxon>
        <taxon>Liliopsida</taxon>
        <taxon>Poales</taxon>
        <taxon>Poaceae</taxon>
        <taxon>BOP clade</taxon>
        <taxon>Pooideae</taxon>
        <taxon>Triticodae</taxon>
        <taxon>Triticeae</taxon>
        <taxon>Triticinae</taxon>
        <taxon>Triticum</taxon>
    </lineage>
</organism>
<sequence length="329" mass="37315">MGTHLPKYVSDGTGKPNEEGLSYYNNLIDVLLEKGIQPYVTLFHWDLPQALEDKYGGWLNSQIVEDFVRYASTCFKEFGDRVKHWITINEPHNFAIDGYDFGIQAPGRCSIISHLFCKEGTSSTEPYIVAHNILLAHAGVFHAYKQHFKKKQGGLIGIALDSKWYEPLSDVDEDREAAARAMDFELGWFLDPLMFGRYPASMQKLVGDRLPQFSSQESQLVSGSLDFVGINHYTTLYARNDRMRVRKLVMNDASTDAAVISTAYRHGKKIGETVYLQLHIFSKLSLVILYAITCLIGNTCLCVDFQAASNWLHIVPWGMFSLMKHVKEK</sequence>
<name>A0A8R7VBF8_TRIUA</name>
<dbReference type="PANTHER" id="PTHR10353:SF36">
    <property type="entry name" value="LP05116P"/>
    <property type="match status" value="1"/>
</dbReference>
<keyword evidence="6" id="KW-1185">Reference proteome</keyword>
<comment type="similarity">
    <text evidence="1 4">Belongs to the glycosyl hydrolase 1 family.</text>
</comment>
<dbReference type="PANTHER" id="PTHR10353">
    <property type="entry name" value="GLYCOSYL HYDROLASE"/>
    <property type="match status" value="1"/>
</dbReference>
<dbReference type="InterPro" id="IPR017853">
    <property type="entry name" value="GH"/>
</dbReference>
<evidence type="ECO:0000313" key="5">
    <source>
        <dbReference type="EnsemblPlants" id="TuG1812G0700004827.01.T06"/>
    </source>
</evidence>
<evidence type="ECO:0008006" key="7">
    <source>
        <dbReference type="Google" id="ProtNLM"/>
    </source>
</evidence>
<dbReference type="SUPFAM" id="SSF51445">
    <property type="entry name" value="(Trans)glycosidases"/>
    <property type="match status" value="1"/>
</dbReference>
<reference evidence="6" key="1">
    <citation type="journal article" date="2013" name="Nature">
        <title>Draft genome of the wheat A-genome progenitor Triticum urartu.</title>
        <authorList>
            <person name="Ling H.Q."/>
            <person name="Zhao S."/>
            <person name="Liu D."/>
            <person name="Wang J."/>
            <person name="Sun H."/>
            <person name="Zhang C."/>
            <person name="Fan H."/>
            <person name="Li D."/>
            <person name="Dong L."/>
            <person name="Tao Y."/>
            <person name="Gao C."/>
            <person name="Wu H."/>
            <person name="Li Y."/>
            <person name="Cui Y."/>
            <person name="Guo X."/>
            <person name="Zheng S."/>
            <person name="Wang B."/>
            <person name="Yu K."/>
            <person name="Liang Q."/>
            <person name="Yang W."/>
            <person name="Lou X."/>
            <person name="Chen J."/>
            <person name="Feng M."/>
            <person name="Jian J."/>
            <person name="Zhang X."/>
            <person name="Luo G."/>
            <person name="Jiang Y."/>
            <person name="Liu J."/>
            <person name="Wang Z."/>
            <person name="Sha Y."/>
            <person name="Zhang B."/>
            <person name="Wu H."/>
            <person name="Tang D."/>
            <person name="Shen Q."/>
            <person name="Xue P."/>
            <person name="Zou S."/>
            <person name="Wang X."/>
            <person name="Liu X."/>
            <person name="Wang F."/>
            <person name="Yang Y."/>
            <person name="An X."/>
            <person name="Dong Z."/>
            <person name="Zhang K."/>
            <person name="Zhang X."/>
            <person name="Luo M.C."/>
            <person name="Dvorak J."/>
            <person name="Tong Y."/>
            <person name="Wang J."/>
            <person name="Yang H."/>
            <person name="Li Z."/>
            <person name="Wang D."/>
            <person name="Zhang A."/>
            <person name="Wang J."/>
        </authorList>
    </citation>
    <scope>NUCLEOTIDE SEQUENCE</scope>
    <source>
        <strain evidence="6">cv. G1812</strain>
    </source>
</reference>